<dbReference type="Proteomes" id="UP001143372">
    <property type="component" value="Unassembled WGS sequence"/>
</dbReference>
<sequence length="266" mass="30152">MTQDDLQQQLAAQAKELWSLTKVVKRLTVAYETMSLASLGRIDDALSLMQANKRWLHDLDYQRLADAIGPEALFEHELEWNQHGITRTFRFWSPEEVARYLTTCNRLVEDLRTLTPNVCFGFGAVLGHVREKNLIAHDDDVDIIVAVPGVTNFPDGIRVVSSLLQEKGYTVKRLRTHLHVSDGGEIIDVFIGLESGPYGNWRPGPIDAIELASIFPASLEPFCGVDCPFPRETIRYLEQVYGPSWPVPQKNWRHDWKASRAVLLTS</sequence>
<comment type="caution">
    <text evidence="1">The sequence shown here is derived from an EMBL/GenBank/DDBJ whole genome shotgun (WGS) entry which is preliminary data.</text>
</comment>
<proteinExistence type="predicted"/>
<dbReference type="AlphaFoldDB" id="A0A9W6J1J7"/>
<accession>A0A9W6J1J7</accession>
<gene>
    <name evidence="1" type="ORF">GCM10008179_17290</name>
</gene>
<reference evidence="1" key="1">
    <citation type="journal article" date="2014" name="Int. J. Syst. Evol. Microbiol.">
        <title>Complete genome sequence of Corynebacterium casei LMG S-19264T (=DSM 44701T), isolated from a smear-ripened cheese.</title>
        <authorList>
            <consortium name="US DOE Joint Genome Institute (JGI-PGF)"/>
            <person name="Walter F."/>
            <person name="Albersmeier A."/>
            <person name="Kalinowski J."/>
            <person name="Ruckert C."/>
        </authorList>
    </citation>
    <scope>NUCLEOTIDE SEQUENCE</scope>
    <source>
        <strain evidence="1">VKM B-2347</strain>
    </source>
</reference>
<name>A0A9W6J1J7_9HYPH</name>
<dbReference type="RefSeq" id="WP_271168321.1">
    <property type="nucleotide sequence ID" value="NZ_BSFI01000007.1"/>
</dbReference>
<dbReference type="EMBL" id="BSFI01000007">
    <property type="protein sequence ID" value="GLK68091.1"/>
    <property type="molecule type" value="Genomic_DNA"/>
</dbReference>
<reference evidence="1" key="2">
    <citation type="submission" date="2023-01" db="EMBL/GenBank/DDBJ databases">
        <authorList>
            <person name="Sun Q."/>
            <person name="Evtushenko L."/>
        </authorList>
    </citation>
    <scope>NUCLEOTIDE SEQUENCE</scope>
    <source>
        <strain evidence="1">VKM B-2347</strain>
    </source>
</reference>
<keyword evidence="2" id="KW-1185">Reference proteome</keyword>
<evidence type="ECO:0000313" key="1">
    <source>
        <dbReference type="EMBL" id="GLK68091.1"/>
    </source>
</evidence>
<organism evidence="1 2">
    <name type="scientific">Hansschlegelia plantiphila</name>
    <dbReference type="NCBI Taxonomy" id="374655"/>
    <lineage>
        <taxon>Bacteria</taxon>
        <taxon>Pseudomonadati</taxon>
        <taxon>Pseudomonadota</taxon>
        <taxon>Alphaproteobacteria</taxon>
        <taxon>Hyphomicrobiales</taxon>
        <taxon>Methylopilaceae</taxon>
        <taxon>Hansschlegelia</taxon>
    </lineage>
</organism>
<protein>
    <submittedName>
        <fullName evidence="1">Uncharacterized protein</fullName>
    </submittedName>
</protein>
<evidence type="ECO:0000313" key="2">
    <source>
        <dbReference type="Proteomes" id="UP001143372"/>
    </source>
</evidence>